<comment type="caution">
    <text evidence="13">The sequence shown here is derived from an EMBL/GenBank/DDBJ whole genome shotgun (WGS) entry which is preliminary data.</text>
</comment>
<evidence type="ECO:0000256" key="9">
    <source>
        <dbReference type="ARBA" id="ARBA00049164"/>
    </source>
</evidence>
<evidence type="ECO:0000256" key="2">
    <source>
        <dbReference type="ARBA" id="ARBA00008072"/>
    </source>
</evidence>
<protein>
    <recommendedName>
        <fullName evidence="4">Alcohol dehydrogenase</fullName>
        <ecNumber evidence="3">1.1.1.1</ecNumber>
    </recommendedName>
</protein>
<dbReference type="AlphaFoldDB" id="A0A7X0VB43"/>
<dbReference type="PROSITE" id="PS00059">
    <property type="entry name" value="ADH_ZINC"/>
    <property type="match status" value="1"/>
</dbReference>
<evidence type="ECO:0000256" key="10">
    <source>
        <dbReference type="ARBA" id="ARBA00049243"/>
    </source>
</evidence>
<dbReference type="SUPFAM" id="SSF50129">
    <property type="entry name" value="GroES-like"/>
    <property type="match status" value="1"/>
</dbReference>
<dbReference type="Pfam" id="PF00107">
    <property type="entry name" value="ADH_zinc_N"/>
    <property type="match status" value="1"/>
</dbReference>
<dbReference type="InterPro" id="IPR020843">
    <property type="entry name" value="ER"/>
</dbReference>
<dbReference type="Pfam" id="PF08240">
    <property type="entry name" value="ADH_N"/>
    <property type="match status" value="1"/>
</dbReference>
<sequence length="338" mass="34655">MATMRAVQVSEANAALELVEREVPTPGAGELLIKVEACGVCHSDAFAVTGGYPGVTFPVVPGHEIAGTVETVGDGVDWWQAGQRVGVGWFGGNCNHCEPCRRGYLIQCENMGIPGVTFDGGYADYVVVPAAAAASLPDELSFEDAAPLMCAGITTFNALRESGARAGGVAAILGVGGLGHLAVQYAAKLGFHTVAIARGTDKEQLARELGADTYIDSTSSDVAEELQKLGGADVVLATVTNAEAMAATIGGLAPRGRLVIVGASMDPMPVVPGAVIGGNLEVAGHASGTSMDSEDTLAFSARAGVKPRIETVKLEDAQAAYDKMMAGDARFRMVITTS</sequence>
<evidence type="ECO:0000313" key="14">
    <source>
        <dbReference type="Proteomes" id="UP000523955"/>
    </source>
</evidence>
<dbReference type="PANTHER" id="PTHR42940">
    <property type="entry name" value="ALCOHOL DEHYDROGENASE 1-RELATED"/>
    <property type="match status" value="1"/>
</dbReference>
<evidence type="ECO:0000256" key="5">
    <source>
        <dbReference type="ARBA" id="ARBA00022723"/>
    </source>
</evidence>
<dbReference type="GO" id="GO:0008270">
    <property type="term" value="F:zinc ion binding"/>
    <property type="evidence" value="ECO:0007669"/>
    <property type="project" value="InterPro"/>
</dbReference>
<evidence type="ECO:0000259" key="12">
    <source>
        <dbReference type="SMART" id="SM00829"/>
    </source>
</evidence>
<keyword evidence="14" id="KW-1185">Reference proteome</keyword>
<comment type="similarity">
    <text evidence="2 11">Belongs to the zinc-containing alcohol dehydrogenase family.</text>
</comment>
<evidence type="ECO:0000256" key="3">
    <source>
        <dbReference type="ARBA" id="ARBA00013190"/>
    </source>
</evidence>
<comment type="catalytic activity">
    <reaction evidence="10">
        <text>a primary alcohol + NAD(+) = an aldehyde + NADH + H(+)</text>
        <dbReference type="Rhea" id="RHEA:10736"/>
        <dbReference type="ChEBI" id="CHEBI:15378"/>
        <dbReference type="ChEBI" id="CHEBI:15734"/>
        <dbReference type="ChEBI" id="CHEBI:17478"/>
        <dbReference type="ChEBI" id="CHEBI:57540"/>
        <dbReference type="ChEBI" id="CHEBI:57945"/>
        <dbReference type="EC" id="1.1.1.1"/>
    </reaction>
</comment>
<keyword evidence="8" id="KW-0520">NAD</keyword>
<comment type="cofactor">
    <cofactor evidence="1 11">
        <name>Zn(2+)</name>
        <dbReference type="ChEBI" id="CHEBI:29105"/>
    </cofactor>
</comment>
<evidence type="ECO:0000256" key="4">
    <source>
        <dbReference type="ARBA" id="ARBA00016352"/>
    </source>
</evidence>
<evidence type="ECO:0000256" key="8">
    <source>
        <dbReference type="ARBA" id="ARBA00023027"/>
    </source>
</evidence>
<dbReference type="GO" id="GO:0005737">
    <property type="term" value="C:cytoplasm"/>
    <property type="evidence" value="ECO:0007669"/>
    <property type="project" value="TreeGrafter"/>
</dbReference>
<evidence type="ECO:0000256" key="1">
    <source>
        <dbReference type="ARBA" id="ARBA00001947"/>
    </source>
</evidence>
<proteinExistence type="inferred from homology"/>
<keyword evidence="7" id="KW-0560">Oxidoreductase</keyword>
<evidence type="ECO:0000256" key="6">
    <source>
        <dbReference type="ARBA" id="ARBA00022833"/>
    </source>
</evidence>
<evidence type="ECO:0000256" key="11">
    <source>
        <dbReference type="RuleBase" id="RU361277"/>
    </source>
</evidence>
<dbReference type="FunFam" id="3.40.50.720:FF:000039">
    <property type="entry name" value="Alcohol dehydrogenase AdhP"/>
    <property type="match status" value="1"/>
</dbReference>
<gene>
    <name evidence="13" type="ORF">H5V45_11820</name>
</gene>
<dbReference type="GO" id="GO:0004022">
    <property type="term" value="F:alcohol dehydrogenase (NAD+) activity"/>
    <property type="evidence" value="ECO:0007669"/>
    <property type="project" value="UniProtKB-EC"/>
</dbReference>
<dbReference type="InterPro" id="IPR011032">
    <property type="entry name" value="GroES-like_sf"/>
</dbReference>
<keyword evidence="6 11" id="KW-0862">Zinc</keyword>
<feature type="domain" description="Enoyl reductase (ER)" evidence="12">
    <location>
        <begin position="11"/>
        <end position="335"/>
    </location>
</feature>
<dbReference type="InterPro" id="IPR013154">
    <property type="entry name" value="ADH-like_N"/>
</dbReference>
<dbReference type="EMBL" id="JACKXE010000001">
    <property type="protein sequence ID" value="MBB6628005.1"/>
    <property type="molecule type" value="Genomic_DNA"/>
</dbReference>
<dbReference type="Proteomes" id="UP000523955">
    <property type="component" value="Unassembled WGS sequence"/>
</dbReference>
<dbReference type="RefSeq" id="WP_185253099.1">
    <property type="nucleotide sequence ID" value="NZ_JACKXE010000001.1"/>
</dbReference>
<keyword evidence="5 11" id="KW-0479">Metal-binding</keyword>
<dbReference type="CDD" id="cd08296">
    <property type="entry name" value="CAD_like"/>
    <property type="match status" value="1"/>
</dbReference>
<name>A0A7X0VB43_9ACTN</name>
<comment type="catalytic activity">
    <reaction evidence="9">
        <text>a secondary alcohol + NAD(+) = a ketone + NADH + H(+)</text>
        <dbReference type="Rhea" id="RHEA:10740"/>
        <dbReference type="ChEBI" id="CHEBI:15378"/>
        <dbReference type="ChEBI" id="CHEBI:17087"/>
        <dbReference type="ChEBI" id="CHEBI:35681"/>
        <dbReference type="ChEBI" id="CHEBI:57540"/>
        <dbReference type="ChEBI" id="CHEBI:57945"/>
        <dbReference type="EC" id="1.1.1.1"/>
    </reaction>
</comment>
<dbReference type="Gene3D" id="3.40.50.720">
    <property type="entry name" value="NAD(P)-binding Rossmann-like Domain"/>
    <property type="match status" value="1"/>
</dbReference>
<dbReference type="Gene3D" id="3.90.180.10">
    <property type="entry name" value="Medium-chain alcohol dehydrogenases, catalytic domain"/>
    <property type="match status" value="1"/>
</dbReference>
<dbReference type="PANTHER" id="PTHR42940:SF7">
    <property type="entry name" value="ALCOHOL DEHYDROGENASE-LIKE N-TERMINAL DOMAIN-CONTAINING PROTEIN"/>
    <property type="match status" value="1"/>
</dbReference>
<dbReference type="SUPFAM" id="SSF51735">
    <property type="entry name" value="NAD(P)-binding Rossmann-fold domains"/>
    <property type="match status" value="1"/>
</dbReference>
<dbReference type="InterPro" id="IPR013149">
    <property type="entry name" value="ADH-like_C"/>
</dbReference>
<dbReference type="InterPro" id="IPR036291">
    <property type="entry name" value="NAD(P)-bd_dom_sf"/>
</dbReference>
<organism evidence="13 14">
    <name type="scientific">Nocardioides luti</name>
    <dbReference type="NCBI Taxonomy" id="2761101"/>
    <lineage>
        <taxon>Bacteria</taxon>
        <taxon>Bacillati</taxon>
        <taxon>Actinomycetota</taxon>
        <taxon>Actinomycetes</taxon>
        <taxon>Propionibacteriales</taxon>
        <taxon>Nocardioidaceae</taxon>
        <taxon>Nocardioides</taxon>
    </lineage>
</organism>
<accession>A0A7X0VB43</accession>
<dbReference type="SMART" id="SM00829">
    <property type="entry name" value="PKS_ER"/>
    <property type="match status" value="1"/>
</dbReference>
<evidence type="ECO:0000313" key="13">
    <source>
        <dbReference type="EMBL" id="MBB6628005.1"/>
    </source>
</evidence>
<dbReference type="EC" id="1.1.1.1" evidence="3"/>
<reference evidence="13 14" key="1">
    <citation type="submission" date="2020-08" db="EMBL/GenBank/DDBJ databases">
        <authorList>
            <person name="Seo M.-J."/>
        </authorList>
    </citation>
    <scope>NUCLEOTIDE SEQUENCE [LARGE SCALE GENOMIC DNA]</scope>
    <source>
        <strain evidence="13 14">KIGAM211</strain>
    </source>
</reference>
<evidence type="ECO:0000256" key="7">
    <source>
        <dbReference type="ARBA" id="ARBA00023002"/>
    </source>
</evidence>
<dbReference type="InterPro" id="IPR002328">
    <property type="entry name" value="ADH_Zn_CS"/>
</dbReference>